<proteinExistence type="predicted"/>
<sequence>MEGFVIARHRETQQCMRFLQR</sequence>
<reference evidence="1" key="1">
    <citation type="submission" date="2014-11" db="EMBL/GenBank/DDBJ databases">
        <authorList>
            <person name="Amaro Gonzalez C."/>
        </authorList>
    </citation>
    <scope>NUCLEOTIDE SEQUENCE</scope>
</reference>
<organism evidence="1">
    <name type="scientific">Anguilla anguilla</name>
    <name type="common">European freshwater eel</name>
    <name type="synonym">Muraena anguilla</name>
    <dbReference type="NCBI Taxonomy" id="7936"/>
    <lineage>
        <taxon>Eukaryota</taxon>
        <taxon>Metazoa</taxon>
        <taxon>Chordata</taxon>
        <taxon>Craniata</taxon>
        <taxon>Vertebrata</taxon>
        <taxon>Euteleostomi</taxon>
        <taxon>Actinopterygii</taxon>
        <taxon>Neopterygii</taxon>
        <taxon>Teleostei</taxon>
        <taxon>Anguilliformes</taxon>
        <taxon>Anguillidae</taxon>
        <taxon>Anguilla</taxon>
    </lineage>
</organism>
<dbReference type="AlphaFoldDB" id="A0A0E9R4K7"/>
<protein>
    <submittedName>
        <fullName evidence="1">Uncharacterized protein</fullName>
    </submittedName>
</protein>
<dbReference type="EMBL" id="GBXM01084865">
    <property type="protein sequence ID" value="JAH23712.1"/>
    <property type="molecule type" value="Transcribed_RNA"/>
</dbReference>
<name>A0A0E9R4K7_ANGAN</name>
<evidence type="ECO:0000313" key="1">
    <source>
        <dbReference type="EMBL" id="JAH23712.1"/>
    </source>
</evidence>
<accession>A0A0E9R4K7</accession>
<reference evidence="1" key="2">
    <citation type="journal article" date="2015" name="Fish Shellfish Immunol.">
        <title>Early steps in the European eel (Anguilla anguilla)-Vibrio vulnificus interaction in the gills: Role of the RtxA13 toxin.</title>
        <authorList>
            <person name="Callol A."/>
            <person name="Pajuelo D."/>
            <person name="Ebbesson L."/>
            <person name="Teles M."/>
            <person name="MacKenzie S."/>
            <person name="Amaro C."/>
        </authorList>
    </citation>
    <scope>NUCLEOTIDE SEQUENCE</scope>
</reference>